<dbReference type="Gene3D" id="3.90.550.10">
    <property type="entry name" value="Spore Coat Polysaccharide Biosynthesis Protein SpsA, Chain A"/>
    <property type="match status" value="1"/>
</dbReference>
<dbReference type="Proteomes" id="UP001230035">
    <property type="component" value="Unassembled WGS sequence"/>
</dbReference>
<reference evidence="2 3" key="1">
    <citation type="submission" date="2023-05" db="EMBL/GenBank/DDBJ databases">
        <title>Flavobacterium sedimenti sp. nov., isolated from the sediment.</title>
        <authorList>
            <person name="Wu N."/>
        </authorList>
    </citation>
    <scope>NUCLEOTIDE SEQUENCE [LARGE SCALE GENOMIC DNA]</scope>
    <source>
        <strain evidence="2 3">YZ-48</strain>
    </source>
</reference>
<organism evidence="2 3">
    <name type="scientific">Flavobacterium sedimenticola</name>
    <dbReference type="NCBI Taxonomy" id="3043286"/>
    <lineage>
        <taxon>Bacteria</taxon>
        <taxon>Pseudomonadati</taxon>
        <taxon>Bacteroidota</taxon>
        <taxon>Flavobacteriia</taxon>
        <taxon>Flavobacteriales</taxon>
        <taxon>Flavobacteriaceae</taxon>
        <taxon>Flavobacterium</taxon>
    </lineage>
</organism>
<name>A0ABT6XT38_9FLAO</name>
<dbReference type="InterPro" id="IPR001173">
    <property type="entry name" value="Glyco_trans_2-like"/>
</dbReference>
<feature type="domain" description="Glycosyltransferase 2-like" evidence="1">
    <location>
        <begin position="3"/>
        <end position="130"/>
    </location>
</feature>
<evidence type="ECO:0000313" key="3">
    <source>
        <dbReference type="Proteomes" id="UP001230035"/>
    </source>
</evidence>
<gene>
    <name evidence="2" type="ORF">QHT84_12645</name>
</gene>
<dbReference type="SUPFAM" id="SSF53448">
    <property type="entry name" value="Nucleotide-diphospho-sugar transferases"/>
    <property type="match status" value="1"/>
</dbReference>
<proteinExistence type="predicted"/>
<keyword evidence="3" id="KW-1185">Reference proteome</keyword>
<dbReference type="InterPro" id="IPR029044">
    <property type="entry name" value="Nucleotide-diphossugar_trans"/>
</dbReference>
<sequence>MISILIPTYNYNILPLVSELNRQCIAEDIPYEIMALDDASEDQEITAENSKINALPHCVFERNTINLGRTKTRALLCEKAMYDRLLFLDADVMPGSAAFIKNYVGVIREDATVFGGYQYENQRPVQDKILRYVYGKTSEEKSAADRNKNPYQYVFSGNFLITKADFIQHNFQGSEKYYGLDPYFAYQLLIHHKKVKHIDNAVYHLGLENNEIYFKKSLEAVDAKLELMLDLKDIHKINPITRYYLTLKKYGALPVMALLFKIFGPFLKKMVFRQQPNMWCFKLYKLGYMCAAKPVTHV</sequence>
<dbReference type="Pfam" id="PF00535">
    <property type="entry name" value="Glycos_transf_2"/>
    <property type="match status" value="1"/>
</dbReference>
<evidence type="ECO:0000313" key="2">
    <source>
        <dbReference type="EMBL" id="MDI9258265.1"/>
    </source>
</evidence>
<accession>A0ABT6XT38</accession>
<dbReference type="RefSeq" id="WP_283239929.1">
    <property type="nucleotide sequence ID" value="NZ_JASGBP010000010.1"/>
</dbReference>
<evidence type="ECO:0000259" key="1">
    <source>
        <dbReference type="Pfam" id="PF00535"/>
    </source>
</evidence>
<dbReference type="EMBL" id="JASGBP010000010">
    <property type="protein sequence ID" value="MDI9258265.1"/>
    <property type="molecule type" value="Genomic_DNA"/>
</dbReference>
<comment type="caution">
    <text evidence="2">The sequence shown here is derived from an EMBL/GenBank/DDBJ whole genome shotgun (WGS) entry which is preliminary data.</text>
</comment>
<protein>
    <submittedName>
        <fullName evidence="2">Glycosyltransferase</fullName>
    </submittedName>
</protein>